<organism evidence="1 2">
    <name type="scientific">Bombilactobacillus bombi</name>
    <dbReference type="NCBI Taxonomy" id="1303590"/>
    <lineage>
        <taxon>Bacteria</taxon>
        <taxon>Bacillati</taxon>
        <taxon>Bacillota</taxon>
        <taxon>Bacilli</taxon>
        <taxon>Lactobacillales</taxon>
        <taxon>Lactobacillaceae</taxon>
        <taxon>Bombilactobacillus</taxon>
    </lineage>
</organism>
<dbReference type="SFLD" id="SFLDS00003">
    <property type="entry name" value="Haloacid_Dehalogenase"/>
    <property type="match status" value="1"/>
</dbReference>
<dbReference type="SFLD" id="SFLDG01144">
    <property type="entry name" value="C2.B.4:_PGP_Like"/>
    <property type="match status" value="1"/>
</dbReference>
<proteinExistence type="predicted"/>
<dbReference type="OrthoDB" id="9806027at2"/>
<dbReference type="InterPro" id="IPR000150">
    <property type="entry name" value="Cof"/>
</dbReference>
<dbReference type="Gene3D" id="3.40.50.1000">
    <property type="entry name" value="HAD superfamily/HAD-like"/>
    <property type="match status" value="1"/>
</dbReference>
<dbReference type="GO" id="GO:0000287">
    <property type="term" value="F:magnesium ion binding"/>
    <property type="evidence" value="ECO:0007669"/>
    <property type="project" value="TreeGrafter"/>
</dbReference>
<dbReference type="CDD" id="cd07516">
    <property type="entry name" value="HAD_Pase"/>
    <property type="match status" value="1"/>
</dbReference>
<evidence type="ECO:0000313" key="1">
    <source>
        <dbReference type="EMBL" id="RHW50083.1"/>
    </source>
</evidence>
<accession>A0A347SRU8</accession>
<dbReference type="AlphaFoldDB" id="A0A347SRU8"/>
<name>A0A347SRU8_9LACO</name>
<dbReference type="InterPro" id="IPR036412">
    <property type="entry name" value="HAD-like_sf"/>
</dbReference>
<protein>
    <submittedName>
        <fullName evidence="1">HAD family phosphatase</fullName>
    </submittedName>
</protein>
<dbReference type="Gene3D" id="3.30.1240.10">
    <property type="match status" value="1"/>
</dbReference>
<dbReference type="SFLD" id="SFLDG01140">
    <property type="entry name" value="C2.B:_Phosphomannomutase_and_P"/>
    <property type="match status" value="1"/>
</dbReference>
<dbReference type="InterPro" id="IPR006379">
    <property type="entry name" value="HAD-SF_hydro_IIB"/>
</dbReference>
<dbReference type="NCBIfam" id="TIGR01484">
    <property type="entry name" value="HAD-SF-IIB"/>
    <property type="match status" value="1"/>
</dbReference>
<dbReference type="Proteomes" id="UP000284109">
    <property type="component" value="Unassembled WGS sequence"/>
</dbReference>
<sequence>MIKLIASDMDGTLLNNKSIVSQDNIAAIEAAHRAHIKFVVATGRGLSEAAPLVQELNQRPDFITLNGALVYNQQLQPVVKLPITNEALTASLNILAQHHLYYEIVTTDGIYSTSRIQRIQNTAYFLKKLNPTLLYKMAVARATSRSELMNITYVNNFAPLLKNPQTEVMKILTFKGKNAQDFSDARQELQNLDDIIVTSSSPNNIEINSQKAQKGIALTKFAAEQGIQMQEVMAIGDNLNDQSMILAAGIGVAMDNAIEPIKEIAQYQTSDNNHNGVAQAIWHAIKLNRTMERNGKNN</sequence>
<evidence type="ECO:0000313" key="2">
    <source>
        <dbReference type="Proteomes" id="UP000284109"/>
    </source>
</evidence>
<reference evidence="1 2" key="1">
    <citation type="submission" date="2018-07" db="EMBL/GenBank/DDBJ databases">
        <title>Genome sequences of six Lactobacillus spp. isolated from bumble bee guts.</title>
        <authorList>
            <person name="Motta E.V.S."/>
            <person name="Moran N.A."/>
        </authorList>
    </citation>
    <scope>NUCLEOTIDE SEQUENCE [LARGE SCALE GENOMIC DNA]</scope>
    <source>
        <strain evidence="1 2">BI-1.1</strain>
    </source>
</reference>
<dbReference type="Pfam" id="PF08282">
    <property type="entry name" value="Hydrolase_3"/>
    <property type="match status" value="1"/>
</dbReference>
<dbReference type="GO" id="GO:0016791">
    <property type="term" value="F:phosphatase activity"/>
    <property type="evidence" value="ECO:0007669"/>
    <property type="project" value="TreeGrafter"/>
</dbReference>
<dbReference type="SUPFAM" id="SSF56784">
    <property type="entry name" value="HAD-like"/>
    <property type="match status" value="1"/>
</dbReference>
<keyword evidence="2" id="KW-1185">Reference proteome</keyword>
<dbReference type="NCBIfam" id="TIGR00099">
    <property type="entry name" value="Cof-subfamily"/>
    <property type="match status" value="1"/>
</dbReference>
<dbReference type="PANTHER" id="PTHR10000">
    <property type="entry name" value="PHOSPHOSERINE PHOSPHATASE"/>
    <property type="match status" value="1"/>
</dbReference>
<dbReference type="PROSITE" id="PS01228">
    <property type="entry name" value="COF_1"/>
    <property type="match status" value="1"/>
</dbReference>
<gene>
    <name evidence="1" type="ORF">DS831_07950</name>
</gene>
<dbReference type="PROSITE" id="PS01229">
    <property type="entry name" value="COF_2"/>
    <property type="match status" value="1"/>
</dbReference>
<dbReference type="PANTHER" id="PTHR10000:SF55">
    <property type="entry name" value="5-AMINO-6-(5-PHOSPHO-D-RIBITYLAMINO)URACIL PHOSPHATASE YCSE"/>
    <property type="match status" value="1"/>
</dbReference>
<dbReference type="InterPro" id="IPR023214">
    <property type="entry name" value="HAD_sf"/>
</dbReference>
<dbReference type="RefSeq" id="WP_118902413.1">
    <property type="nucleotide sequence ID" value="NZ_CP031513.1"/>
</dbReference>
<comment type="caution">
    <text evidence="1">The sequence shown here is derived from an EMBL/GenBank/DDBJ whole genome shotgun (WGS) entry which is preliminary data.</text>
</comment>
<dbReference type="GO" id="GO:0005829">
    <property type="term" value="C:cytosol"/>
    <property type="evidence" value="ECO:0007669"/>
    <property type="project" value="TreeGrafter"/>
</dbReference>
<dbReference type="KEGG" id="lbm:DS830_04405"/>
<dbReference type="EMBL" id="QOCR01000004">
    <property type="protein sequence ID" value="RHW50083.1"/>
    <property type="molecule type" value="Genomic_DNA"/>
</dbReference>